<dbReference type="Proteomes" id="UP001556367">
    <property type="component" value="Unassembled WGS sequence"/>
</dbReference>
<name>A0ABR3J7G9_9AGAR</name>
<feature type="chain" id="PRO_5045870738" description="Cytochrome P450" evidence="8">
    <location>
        <begin position="25"/>
        <end position="308"/>
    </location>
</feature>
<dbReference type="InterPro" id="IPR001128">
    <property type="entry name" value="Cyt_P450"/>
</dbReference>
<keyword evidence="4" id="KW-0479">Metal-binding</keyword>
<keyword evidence="7" id="KW-0503">Monooxygenase</keyword>
<proteinExistence type="inferred from homology"/>
<comment type="similarity">
    <text evidence="2">Belongs to the cytochrome P450 family.</text>
</comment>
<evidence type="ECO:0000256" key="3">
    <source>
        <dbReference type="ARBA" id="ARBA00022617"/>
    </source>
</evidence>
<evidence type="ECO:0000256" key="2">
    <source>
        <dbReference type="ARBA" id="ARBA00010617"/>
    </source>
</evidence>
<dbReference type="PANTHER" id="PTHR46300:SF7">
    <property type="entry name" value="P450, PUTATIVE (EUROFUNG)-RELATED"/>
    <property type="match status" value="1"/>
</dbReference>
<dbReference type="Pfam" id="PF00067">
    <property type="entry name" value="p450"/>
    <property type="match status" value="1"/>
</dbReference>
<sequence length="308" mass="35166">MLIYIIAAILVWLALVGLPDRRRRQPLPPGPPGLPLVGNLGERPGKFPWLRYTNLGQKYGEVVYFQILGQPIVVLNSKKAITELMEKRSLNYADRPALRMNTDLAGWHWNFAHMRYNEVWRKHRKTFHRDFNANAVERYYPTQMKATHDLLRNLLNSPQKFTDHVKTHAVTVILRVVYGYDTQEETDYYVALAGDAMEGLSQTTNAGSYLVDFIPILKYVPAWMPGASFKRLARKWRAASWALRDKPFARLKAAMANGSAPPSFARDQLEKADGSDSEMENVIRNCAGIAYFGPVLRSLPSRTCLTRR</sequence>
<dbReference type="InterPro" id="IPR036396">
    <property type="entry name" value="Cyt_P450_sf"/>
</dbReference>
<evidence type="ECO:0000256" key="4">
    <source>
        <dbReference type="ARBA" id="ARBA00022723"/>
    </source>
</evidence>
<keyword evidence="8" id="KW-0732">Signal</keyword>
<reference evidence="10" key="1">
    <citation type="submission" date="2024-06" db="EMBL/GenBank/DDBJ databases">
        <title>Multi-omics analyses provide insights into the biosynthesis of the anticancer antibiotic pleurotin in Hohenbuehelia grisea.</title>
        <authorList>
            <person name="Weaver J.A."/>
            <person name="Alberti F."/>
        </authorList>
    </citation>
    <scope>NUCLEOTIDE SEQUENCE [LARGE SCALE GENOMIC DNA]</scope>
    <source>
        <strain evidence="10">T-177</strain>
    </source>
</reference>
<evidence type="ECO:0000256" key="1">
    <source>
        <dbReference type="ARBA" id="ARBA00001971"/>
    </source>
</evidence>
<dbReference type="Gene3D" id="1.10.630.10">
    <property type="entry name" value="Cytochrome P450"/>
    <property type="match status" value="1"/>
</dbReference>
<dbReference type="SUPFAM" id="SSF48264">
    <property type="entry name" value="Cytochrome P450"/>
    <property type="match status" value="1"/>
</dbReference>
<protein>
    <recommendedName>
        <fullName evidence="11">Cytochrome P450</fullName>
    </recommendedName>
</protein>
<comment type="cofactor">
    <cofactor evidence="1">
        <name>heme</name>
        <dbReference type="ChEBI" id="CHEBI:30413"/>
    </cofactor>
</comment>
<evidence type="ECO:0000313" key="10">
    <source>
        <dbReference type="Proteomes" id="UP001556367"/>
    </source>
</evidence>
<keyword evidence="5" id="KW-0560">Oxidoreductase</keyword>
<evidence type="ECO:0000256" key="6">
    <source>
        <dbReference type="ARBA" id="ARBA00023004"/>
    </source>
</evidence>
<dbReference type="EMBL" id="JASNQZ010000011">
    <property type="protein sequence ID" value="KAL0951326.1"/>
    <property type="molecule type" value="Genomic_DNA"/>
</dbReference>
<organism evidence="9 10">
    <name type="scientific">Hohenbuehelia grisea</name>
    <dbReference type="NCBI Taxonomy" id="104357"/>
    <lineage>
        <taxon>Eukaryota</taxon>
        <taxon>Fungi</taxon>
        <taxon>Dikarya</taxon>
        <taxon>Basidiomycota</taxon>
        <taxon>Agaricomycotina</taxon>
        <taxon>Agaricomycetes</taxon>
        <taxon>Agaricomycetidae</taxon>
        <taxon>Agaricales</taxon>
        <taxon>Pleurotineae</taxon>
        <taxon>Pleurotaceae</taxon>
        <taxon>Hohenbuehelia</taxon>
    </lineage>
</organism>
<gene>
    <name evidence="9" type="ORF">HGRIS_008031</name>
</gene>
<evidence type="ECO:0000256" key="8">
    <source>
        <dbReference type="SAM" id="SignalP"/>
    </source>
</evidence>
<evidence type="ECO:0000256" key="5">
    <source>
        <dbReference type="ARBA" id="ARBA00023002"/>
    </source>
</evidence>
<dbReference type="PANTHER" id="PTHR46300">
    <property type="entry name" value="P450, PUTATIVE (EUROFUNG)-RELATED-RELATED"/>
    <property type="match status" value="1"/>
</dbReference>
<comment type="caution">
    <text evidence="9">The sequence shown here is derived from an EMBL/GenBank/DDBJ whole genome shotgun (WGS) entry which is preliminary data.</text>
</comment>
<evidence type="ECO:0000313" key="9">
    <source>
        <dbReference type="EMBL" id="KAL0951326.1"/>
    </source>
</evidence>
<evidence type="ECO:0000256" key="7">
    <source>
        <dbReference type="ARBA" id="ARBA00023033"/>
    </source>
</evidence>
<keyword evidence="3" id="KW-0349">Heme</keyword>
<keyword evidence="6" id="KW-0408">Iron</keyword>
<accession>A0ABR3J7G9</accession>
<feature type="signal peptide" evidence="8">
    <location>
        <begin position="1"/>
        <end position="24"/>
    </location>
</feature>
<evidence type="ECO:0008006" key="11">
    <source>
        <dbReference type="Google" id="ProtNLM"/>
    </source>
</evidence>
<keyword evidence="10" id="KW-1185">Reference proteome</keyword>
<dbReference type="InterPro" id="IPR050364">
    <property type="entry name" value="Cytochrome_P450_fung"/>
</dbReference>